<dbReference type="EMBL" id="DTLS01000051">
    <property type="protein sequence ID" value="HGZ59938.1"/>
    <property type="molecule type" value="Genomic_DNA"/>
</dbReference>
<comment type="similarity">
    <text evidence="2">Belongs to the beta-RFA-P synthase family.</text>
</comment>
<evidence type="ECO:0000256" key="1">
    <source>
        <dbReference type="ARBA" id="ARBA00022679"/>
    </source>
</evidence>
<comment type="function">
    <text evidence="2">Catalyzes the condensation of 4-aminobenzoate (pABA) with 5-phospho-alpha-D-ribose 1-diphosphate (PRPP) to produce beta-ribofuranosylaminobenzene 5'-phosphate (beta-RFA-P).</text>
</comment>
<protein>
    <recommendedName>
        <fullName evidence="2">Beta-ribofuranosylaminobenzene 5'-phosphate synthase</fullName>
        <shortName evidence="2">Beta-RFA-P synthase</shortName>
        <ecNumber evidence="2">2.4.2.54</ecNumber>
    </recommendedName>
</protein>
<dbReference type="InterPro" id="IPR020568">
    <property type="entry name" value="Ribosomal_Su5_D2-typ_SF"/>
</dbReference>
<dbReference type="PANTHER" id="PTHR20861:SF6">
    <property type="entry name" value="BETA-RIBOFURANOSYLPHENOL 5'-PHOSPHATE SYNTHASE"/>
    <property type="match status" value="1"/>
</dbReference>
<dbReference type="SUPFAM" id="SSF54211">
    <property type="entry name" value="Ribosomal protein S5 domain 2-like"/>
    <property type="match status" value="1"/>
</dbReference>
<proteinExistence type="inferred from homology"/>
<comment type="pathway">
    <text evidence="2">Cofactor biosynthesis; 5,6,7,8-tetrahydromethanopterin biosynthesis.</text>
</comment>
<dbReference type="UniPathway" id="UPA00065"/>
<gene>
    <name evidence="3" type="ORF">ENW83_01860</name>
</gene>
<reference evidence="3" key="1">
    <citation type="journal article" date="2020" name="mSystems">
        <title>Genome- and Community-Level Interaction Insights into Carbon Utilization and Element Cycling Functions of Hydrothermarchaeota in Hydrothermal Sediment.</title>
        <authorList>
            <person name="Zhou Z."/>
            <person name="Liu Y."/>
            <person name="Xu W."/>
            <person name="Pan J."/>
            <person name="Luo Z.H."/>
            <person name="Li M."/>
        </authorList>
    </citation>
    <scope>NUCLEOTIDE SEQUENCE [LARGE SCALE GENOMIC DNA]</scope>
    <source>
        <strain evidence="3">SpSt-885</strain>
    </source>
</reference>
<comment type="catalytic activity">
    <reaction evidence="2">
        <text>5-phospho-alpha-D-ribose 1-diphosphate + 4-hydroxybenzoate + H(+) = 4-(beta-D-ribofuranosyl)phenol 5'-phosphate + CO2 + diphosphate</text>
        <dbReference type="Rhea" id="RHEA:48556"/>
        <dbReference type="ChEBI" id="CHEBI:15378"/>
        <dbReference type="ChEBI" id="CHEBI:16526"/>
        <dbReference type="ChEBI" id="CHEBI:17879"/>
        <dbReference type="ChEBI" id="CHEBI:33019"/>
        <dbReference type="ChEBI" id="CHEBI:58017"/>
        <dbReference type="ChEBI" id="CHEBI:82767"/>
        <dbReference type="EC" id="2.4.2.54"/>
    </reaction>
</comment>
<dbReference type="PIRSF" id="PIRSF004884">
    <property type="entry name" value="Sugar_kin_arch"/>
    <property type="match status" value="1"/>
</dbReference>
<evidence type="ECO:0000313" key="3">
    <source>
        <dbReference type="EMBL" id="HGZ59938.1"/>
    </source>
</evidence>
<dbReference type="NCBIfam" id="TIGR00144">
    <property type="entry name" value="beta_RFAP_syn"/>
    <property type="match status" value="1"/>
</dbReference>
<dbReference type="InterPro" id="IPR004422">
    <property type="entry name" value="RFAP_synthase"/>
</dbReference>
<accession>A0A7J3SL78</accession>
<sequence length="312" mass="34506">MMKVEVQAGSRIHLGFYNIISKARIYGSLGIYLEEPKTKVIVHDSGSFTEEASEVIGKICGEMYKLGAEVLSSPPRHVGFGSTTQISMSIALGATKLCKKKLDYRNLALLAGRGAISGIGIHAFRYGGFIIDGGRKFSDRLRNPANVSDLPPLISRLKFPEEWSIVLVVPKEGKKVKEEDEAFMFMPHHPSFDQAILYKAMMMVLHGVLSRDLDVFSQGVEEIQRKMGEYFESYQGGPYSSEKTLGAVNALTLAGARGVGQSSWGPLAYGFIVNERKSEVEEKLKIFLKREGVDGEVIFTKARNRGARLIHL</sequence>
<name>A0A7J3SL78_9CREN</name>
<keyword evidence="1 2" id="KW-0808">Transferase</keyword>
<dbReference type="GO" id="GO:0043793">
    <property type="term" value="F:beta-ribofuranosylaminobenzene 5'-phosphate synthase activity"/>
    <property type="evidence" value="ECO:0007669"/>
    <property type="project" value="UniProtKB-EC"/>
</dbReference>
<organism evidence="3">
    <name type="scientific">Fervidicoccus fontis</name>
    <dbReference type="NCBI Taxonomy" id="683846"/>
    <lineage>
        <taxon>Archaea</taxon>
        <taxon>Thermoproteota</taxon>
        <taxon>Thermoprotei</taxon>
        <taxon>Fervidicoccales</taxon>
        <taxon>Fervidicoccaceae</taxon>
        <taxon>Fervidicoccus</taxon>
    </lineage>
</organism>
<dbReference type="EC" id="2.4.2.54" evidence="2"/>
<comment type="caution">
    <text evidence="3">The sequence shown here is derived from an EMBL/GenBank/DDBJ whole genome shotgun (WGS) entry which is preliminary data.</text>
</comment>
<dbReference type="AlphaFoldDB" id="A0A7J3SL78"/>
<dbReference type="PANTHER" id="PTHR20861">
    <property type="entry name" value="HOMOSERINE/4-DIPHOSPHOCYTIDYL-2-C-METHYL-D-ERYTHRITOL KINASE"/>
    <property type="match status" value="1"/>
</dbReference>
<keyword evidence="2" id="KW-0328">Glycosyltransferase</keyword>
<comment type="subunit">
    <text evidence="2">Homodimer.</text>
</comment>
<evidence type="ECO:0000256" key="2">
    <source>
        <dbReference type="PIRNR" id="PIRNR004884"/>
    </source>
</evidence>
<dbReference type="GO" id="GO:0005524">
    <property type="term" value="F:ATP binding"/>
    <property type="evidence" value="ECO:0007669"/>
    <property type="project" value="UniProtKB-UniRule"/>
</dbReference>